<name>A0A1M6RIE3_SELRU</name>
<organism evidence="1 2">
    <name type="scientific">Selenomonas ruminantium</name>
    <dbReference type="NCBI Taxonomy" id="971"/>
    <lineage>
        <taxon>Bacteria</taxon>
        <taxon>Bacillati</taxon>
        <taxon>Bacillota</taxon>
        <taxon>Negativicutes</taxon>
        <taxon>Selenomonadales</taxon>
        <taxon>Selenomonadaceae</taxon>
        <taxon>Selenomonas</taxon>
    </lineage>
</organism>
<gene>
    <name evidence="1" type="ORF">SAMN05216582_10284</name>
</gene>
<sequence>MKVHNLTVKQYLSHLRRHPMPELISDECIAALSNIEGKYGDAITHMTMLEVRLGEEARYADYIIEIDEQSIPLVETLWHEVDYEEYAKGGTIKPCLFVDTSRDAKNGNYGEFWDKVLPSFLGEERAKKLRAPLDRTTAALPKGAYIKQIGTMTGRNEMDIMRLVIMFPSWESISQGLAAVGWPGDMARLQEELSSWQATRYIAVNLDLGEEGILPKIGIELFHCWRHPLLVDKLITRLEEAGLCLPGKAAALRRWIRIRPDGDPLIQTMLVHFKLNYKDGKCAEAKAYLAQVPCFHHYYFDAYDRPVYMQMQLKDEADTLTVGEAIRWLYECEDNRVRKVQFIGGTAYEHLDRLLEECDSGGLEAEVLLTGRESMTWLEKAIEAGAAAFIIEIDTAEADLSALKILQTLEFPAVRVKLFMNSENAGKLEETASLLAGAYGVEELILTGMRPGTGAFPNREQLEKTAEFLQKHEEKAEPGNYRQGKMKILVDACFSALRAFLGGEEPTKNSNRGIERGCGAGRDRFCVTARGKLAPCICLKVGEEYSSLAEYWETSDTLQKLRTPDAPRAYPSCDGCAYERRCLPCPAVKEKCPLQL</sequence>
<dbReference type="SUPFAM" id="SSF102114">
    <property type="entry name" value="Radical SAM enzymes"/>
    <property type="match status" value="1"/>
</dbReference>
<accession>A0A1M6RIE3</accession>
<dbReference type="EMBL" id="FRBC01000002">
    <property type="protein sequence ID" value="SHK32138.1"/>
    <property type="molecule type" value="Genomic_DNA"/>
</dbReference>
<dbReference type="CDD" id="cd21109">
    <property type="entry name" value="SPASM"/>
    <property type="match status" value="1"/>
</dbReference>
<dbReference type="InterPro" id="IPR058240">
    <property type="entry name" value="rSAM_sf"/>
</dbReference>
<dbReference type="InterPro" id="IPR050377">
    <property type="entry name" value="Radical_SAM_PqqE_MftC-like"/>
</dbReference>
<dbReference type="PANTHER" id="PTHR11228">
    <property type="entry name" value="RADICAL SAM DOMAIN PROTEIN"/>
    <property type="match status" value="1"/>
</dbReference>
<reference evidence="1 2" key="1">
    <citation type="submission" date="2016-11" db="EMBL/GenBank/DDBJ databases">
        <authorList>
            <person name="Jaros S."/>
            <person name="Januszkiewicz K."/>
            <person name="Wedrychowicz H."/>
        </authorList>
    </citation>
    <scope>NUCLEOTIDE SEQUENCE [LARGE SCALE GENOMIC DNA]</scope>
    <source>
        <strain evidence="1 2">HD4</strain>
    </source>
</reference>
<evidence type="ECO:0000313" key="1">
    <source>
        <dbReference type="EMBL" id="SHK32138.1"/>
    </source>
</evidence>
<protein>
    <submittedName>
        <fullName evidence="1">Radical SAM superfamily enzyme, MoaA/NifB/PqqE/SkfB family</fullName>
    </submittedName>
</protein>
<dbReference type="Proteomes" id="UP000184263">
    <property type="component" value="Unassembled WGS sequence"/>
</dbReference>
<proteinExistence type="predicted"/>
<dbReference type="RefSeq" id="WP_073088028.1">
    <property type="nucleotide sequence ID" value="NZ_FRBC01000002.1"/>
</dbReference>
<dbReference type="PANTHER" id="PTHR11228:SF7">
    <property type="entry name" value="PQQA PEPTIDE CYCLASE"/>
    <property type="match status" value="1"/>
</dbReference>
<dbReference type="AlphaFoldDB" id="A0A1M6RIE3"/>
<evidence type="ECO:0000313" key="2">
    <source>
        <dbReference type="Proteomes" id="UP000184263"/>
    </source>
</evidence>
<dbReference type="OrthoDB" id="7021155at2"/>